<sequence>MFQLRVLFVLKERIGVGKISATRFLTIDESARRNVVCRKTPRHDLRRQEFRDGRKHDDDLAAWLTSKAVGGDRRHRLGASRACHAGRTLTAQLRSCTSFPRAGFCARSGRPLRFVLLREAFQDLNAELFCGRPLEPPELVPEPDHFALLFDGHESPPCGRSRGGALEQRGNKESSPPWRDFPGHVALNLFRAARTHESWGFQRPVIWQRRGERTYSVTRGAVAFWIFNFKFELRLTARR</sequence>
<dbReference type="AlphaFoldDB" id="A0AAE9SVR3"/>
<evidence type="ECO:0000313" key="1">
    <source>
        <dbReference type="EMBL" id="UUO67216.1"/>
    </source>
</evidence>
<dbReference type="EMBL" id="CP028989">
    <property type="protein sequence ID" value="UUO67216.1"/>
    <property type="molecule type" value="Genomic_DNA"/>
</dbReference>
<proteinExistence type="predicted"/>
<gene>
    <name evidence="1" type="ORF">DCM83_19745</name>
</gene>
<reference evidence="1" key="1">
    <citation type="submission" date="2018-04" db="EMBL/GenBank/DDBJ databases">
        <title>Genomes of Endosymbiotic and Endophytic Bradyrhizobium Publication status.</title>
        <authorList>
            <person name="Guha S."/>
            <person name="Jorrin B."/>
            <person name="Sarkar M."/>
            <person name="Poole P.S."/>
            <person name="DasGupta M."/>
        </authorList>
    </citation>
    <scope>NUCLEOTIDE SEQUENCE</scope>
    <source>
        <strain evidence="1">WBOS16</strain>
    </source>
</reference>
<name>A0AAE9SVR3_9BRAD</name>
<protein>
    <submittedName>
        <fullName evidence="1">Uncharacterized protein</fullName>
    </submittedName>
</protein>
<dbReference type="Proteomes" id="UP001058872">
    <property type="component" value="Chromosome"/>
</dbReference>
<accession>A0AAE9SVR3</accession>
<evidence type="ECO:0000313" key="2">
    <source>
        <dbReference type="Proteomes" id="UP001058872"/>
    </source>
</evidence>
<organism evidence="1 2">
    <name type="scientific">Bradyrhizobium betae</name>
    <dbReference type="NCBI Taxonomy" id="244734"/>
    <lineage>
        <taxon>Bacteria</taxon>
        <taxon>Pseudomonadati</taxon>
        <taxon>Pseudomonadota</taxon>
        <taxon>Alphaproteobacteria</taxon>
        <taxon>Hyphomicrobiales</taxon>
        <taxon>Nitrobacteraceae</taxon>
        <taxon>Bradyrhizobium</taxon>
    </lineage>
</organism>